<dbReference type="AlphaFoldDB" id="A0A1C1YQX9"/>
<evidence type="ECO:0000256" key="2">
    <source>
        <dbReference type="ARBA" id="ARBA00022692"/>
    </source>
</evidence>
<feature type="transmembrane region" description="Helical" evidence="5">
    <location>
        <begin position="129"/>
        <end position="159"/>
    </location>
</feature>
<comment type="caution">
    <text evidence="6">The sequence shown here is derived from an EMBL/GenBank/DDBJ whole genome shotgun (WGS) entry which is preliminary data.</text>
</comment>
<feature type="transmembrane region" description="Helical" evidence="5">
    <location>
        <begin position="21"/>
        <end position="40"/>
    </location>
</feature>
<proteinExistence type="predicted"/>
<dbReference type="InterPro" id="IPR059112">
    <property type="entry name" value="CysZ/EI24"/>
</dbReference>
<evidence type="ECO:0000256" key="5">
    <source>
        <dbReference type="SAM" id="Phobius"/>
    </source>
</evidence>
<dbReference type="Pfam" id="PF07264">
    <property type="entry name" value="EI24"/>
    <property type="match status" value="1"/>
</dbReference>
<reference evidence="6 7" key="1">
    <citation type="submission" date="2015-12" db="EMBL/GenBank/DDBJ databases">
        <authorList>
            <person name="Shamseldin A."/>
            <person name="Moawad H."/>
            <person name="Abd El-Rahim W.M."/>
            <person name="Sadowsky M.J."/>
        </authorList>
    </citation>
    <scope>NUCLEOTIDE SEQUENCE [LARGE SCALE GENOMIC DNA]</scope>
    <source>
        <strain evidence="6 7">JC234</strain>
    </source>
</reference>
<evidence type="ECO:0000256" key="1">
    <source>
        <dbReference type="ARBA" id="ARBA00004141"/>
    </source>
</evidence>
<comment type="subcellular location">
    <subcellularLocation>
        <location evidence="1">Membrane</location>
        <topology evidence="1">Multi-pass membrane protein</topology>
    </subcellularLocation>
</comment>
<feature type="transmembrane region" description="Helical" evidence="5">
    <location>
        <begin position="193"/>
        <end position="217"/>
    </location>
</feature>
<sequence length="247" mass="26365">MIIEAARRGGSNLFSAASRSVLFKSLGLTILLLAGLWFGLGELFSAVAMPWLDNLVPGLPDWAGWAGTVAAIVAGVGLALVLALFVAPVTAAMAGLFLDDIAEVIEARDYPLDPPGTAMPLGQSIRQSLGFLMVVALGNLLALVLLLVPGINLAAFFLVNGYLLGREYFEFAAMRFMSPAEAKRLRSRNSTTIFFAGLIIAAFLSVPLLNLLTPMFAAGMMVHLYKMIAGRNGASLSRSFEDELSRR</sequence>
<dbReference type="NCBIfam" id="NF009407">
    <property type="entry name" value="PRK12768.1"/>
    <property type="match status" value="1"/>
</dbReference>
<dbReference type="RefSeq" id="WP_066182925.1">
    <property type="nucleotide sequence ID" value="NZ_LQZT01000048.1"/>
</dbReference>
<dbReference type="STRING" id="1480615.AWJ14_11795"/>
<keyword evidence="2 5" id="KW-0812">Transmembrane</keyword>
<evidence type="ECO:0000313" key="6">
    <source>
        <dbReference type="EMBL" id="OCW55913.1"/>
    </source>
</evidence>
<evidence type="ECO:0000313" key="7">
    <source>
        <dbReference type="Proteomes" id="UP000094795"/>
    </source>
</evidence>
<keyword evidence="7" id="KW-1185">Reference proteome</keyword>
<dbReference type="OrthoDB" id="5421146at2"/>
<organism evidence="6 7">
    <name type="scientific">Hoeflea olei</name>
    <dbReference type="NCBI Taxonomy" id="1480615"/>
    <lineage>
        <taxon>Bacteria</taxon>
        <taxon>Pseudomonadati</taxon>
        <taxon>Pseudomonadota</taxon>
        <taxon>Alphaproteobacteria</taxon>
        <taxon>Hyphomicrobiales</taxon>
        <taxon>Rhizobiaceae</taxon>
        <taxon>Hoeflea</taxon>
    </lineage>
</organism>
<keyword evidence="4 5" id="KW-0472">Membrane</keyword>
<keyword evidence="3 5" id="KW-1133">Transmembrane helix</keyword>
<evidence type="ECO:0000256" key="4">
    <source>
        <dbReference type="ARBA" id="ARBA00023136"/>
    </source>
</evidence>
<accession>A0A1C1YQX9</accession>
<dbReference type="Proteomes" id="UP000094795">
    <property type="component" value="Unassembled WGS sequence"/>
</dbReference>
<evidence type="ECO:0000256" key="3">
    <source>
        <dbReference type="ARBA" id="ARBA00022989"/>
    </source>
</evidence>
<protein>
    <submittedName>
        <fullName evidence="6">Cysteine biosynthesis protein CysZ</fullName>
    </submittedName>
</protein>
<dbReference type="EMBL" id="LQZT01000048">
    <property type="protein sequence ID" value="OCW55913.1"/>
    <property type="molecule type" value="Genomic_DNA"/>
</dbReference>
<feature type="transmembrane region" description="Helical" evidence="5">
    <location>
        <begin position="62"/>
        <end position="87"/>
    </location>
</feature>
<gene>
    <name evidence="6" type="ORF">AWJ14_11795</name>
</gene>
<name>A0A1C1YQX9_9HYPH</name>